<reference evidence="1 2" key="1">
    <citation type="journal article" date="2007" name="Nature">
        <title>Evolution of genes and genomes on the Drosophila phylogeny.</title>
        <authorList>
            <consortium name="Drosophila 12 Genomes Consortium"/>
            <person name="Clark A.G."/>
            <person name="Eisen M.B."/>
            <person name="Smith D.R."/>
            <person name="Bergman C.M."/>
            <person name="Oliver B."/>
            <person name="Markow T.A."/>
            <person name="Kaufman T.C."/>
            <person name="Kellis M."/>
            <person name="Gelbart W."/>
            <person name="Iyer V.N."/>
            <person name="Pollard D.A."/>
            <person name="Sackton T.B."/>
            <person name="Larracuente A.M."/>
            <person name="Singh N.D."/>
            <person name="Abad J.P."/>
            <person name="Abt D.N."/>
            <person name="Adryan B."/>
            <person name="Aguade M."/>
            <person name="Akashi H."/>
            <person name="Anderson W.W."/>
            <person name="Aquadro C.F."/>
            <person name="Ardell D.H."/>
            <person name="Arguello R."/>
            <person name="Artieri C.G."/>
            <person name="Barbash D.A."/>
            <person name="Barker D."/>
            <person name="Barsanti P."/>
            <person name="Batterham P."/>
            <person name="Batzoglou S."/>
            <person name="Begun D."/>
            <person name="Bhutkar A."/>
            <person name="Blanco E."/>
            <person name="Bosak S.A."/>
            <person name="Bradley R.K."/>
            <person name="Brand A.D."/>
            <person name="Brent M.R."/>
            <person name="Brooks A.N."/>
            <person name="Brown R.H."/>
            <person name="Butlin R.K."/>
            <person name="Caggese C."/>
            <person name="Calvi B.R."/>
            <person name="Bernardo de Carvalho A."/>
            <person name="Caspi A."/>
            <person name="Castrezana S."/>
            <person name="Celniker S.E."/>
            <person name="Chang J.L."/>
            <person name="Chapple C."/>
            <person name="Chatterji S."/>
            <person name="Chinwalla A."/>
            <person name="Civetta A."/>
            <person name="Clifton S.W."/>
            <person name="Comeron J.M."/>
            <person name="Costello J.C."/>
            <person name="Coyne J.A."/>
            <person name="Daub J."/>
            <person name="David R.G."/>
            <person name="Delcher A.L."/>
            <person name="Delehaunty K."/>
            <person name="Do C.B."/>
            <person name="Ebling H."/>
            <person name="Edwards K."/>
            <person name="Eickbush T."/>
            <person name="Evans J.D."/>
            <person name="Filipski A."/>
            <person name="Findeiss S."/>
            <person name="Freyhult E."/>
            <person name="Fulton L."/>
            <person name="Fulton R."/>
            <person name="Garcia A.C."/>
            <person name="Gardiner A."/>
            <person name="Garfield D.A."/>
            <person name="Garvin B.E."/>
            <person name="Gibson G."/>
            <person name="Gilbert D."/>
            <person name="Gnerre S."/>
            <person name="Godfrey J."/>
            <person name="Good R."/>
            <person name="Gotea V."/>
            <person name="Gravely B."/>
            <person name="Greenberg A.J."/>
            <person name="Griffiths-Jones S."/>
            <person name="Gross S."/>
            <person name="Guigo R."/>
            <person name="Gustafson E.A."/>
            <person name="Haerty W."/>
            <person name="Hahn M.W."/>
            <person name="Halligan D.L."/>
            <person name="Halpern A.L."/>
            <person name="Halter G.M."/>
            <person name="Han M.V."/>
            <person name="Heger A."/>
            <person name="Hillier L."/>
            <person name="Hinrichs A.S."/>
            <person name="Holmes I."/>
            <person name="Hoskins R.A."/>
            <person name="Hubisz M.J."/>
            <person name="Hultmark D."/>
            <person name="Huntley M.A."/>
            <person name="Jaffe D.B."/>
            <person name="Jagadeeshan S."/>
            <person name="Jeck W.R."/>
            <person name="Johnson J."/>
            <person name="Jones C.D."/>
            <person name="Jordan W.C."/>
            <person name="Karpen G.H."/>
            <person name="Kataoka E."/>
            <person name="Keightley P.D."/>
            <person name="Kheradpour P."/>
            <person name="Kirkness E.F."/>
            <person name="Koerich L.B."/>
            <person name="Kristiansen K."/>
            <person name="Kudrna D."/>
            <person name="Kulathinal R.J."/>
            <person name="Kumar S."/>
            <person name="Kwok R."/>
            <person name="Lander E."/>
            <person name="Langley C.H."/>
            <person name="Lapoint R."/>
            <person name="Lazzaro B.P."/>
            <person name="Lee S.J."/>
            <person name="Levesque L."/>
            <person name="Li R."/>
            <person name="Lin C.F."/>
            <person name="Lin M.F."/>
            <person name="Lindblad-Toh K."/>
            <person name="Llopart A."/>
            <person name="Long M."/>
            <person name="Low L."/>
            <person name="Lozovsky E."/>
            <person name="Lu J."/>
            <person name="Luo M."/>
            <person name="Machado C.A."/>
            <person name="Makalowski W."/>
            <person name="Marzo M."/>
            <person name="Matsuda M."/>
            <person name="Matzkin L."/>
            <person name="McAllister B."/>
            <person name="McBride C.S."/>
            <person name="McKernan B."/>
            <person name="McKernan K."/>
            <person name="Mendez-Lago M."/>
            <person name="Minx P."/>
            <person name="Mollenhauer M.U."/>
            <person name="Montooth K."/>
            <person name="Mount S.M."/>
            <person name="Mu X."/>
            <person name="Myers E."/>
            <person name="Negre B."/>
            <person name="Newfeld S."/>
            <person name="Nielsen R."/>
            <person name="Noor M.A."/>
            <person name="O'Grady P."/>
            <person name="Pachter L."/>
            <person name="Papaceit M."/>
            <person name="Parisi M.J."/>
            <person name="Parisi M."/>
            <person name="Parts L."/>
            <person name="Pedersen J.S."/>
            <person name="Pesole G."/>
            <person name="Phillippy A.M."/>
            <person name="Ponting C.P."/>
            <person name="Pop M."/>
            <person name="Porcelli D."/>
            <person name="Powell J.R."/>
            <person name="Prohaska S."/>
            <person name="Pruitt K."/>
            <person name="Puig M."/>
            <person name="Quesneville H."/>
            <person name="Ram K.R."/>
            <person name="Rand D."/>
            <person name="Rasmussen M.D."/>
            <person name="Reed L.K."/>
            <person name="Reenan R."/>
            <person name="Reily A."/>
            <person name="Remington K.A."/>
            <person name="Rieger T.T."/>
            <person name="Ritchie M.G."/>
            <person name="Robin C."/>
            <person name="Rogers Y.H."/>
            <person name="Rohde C."/>
            <person name="Rozas J."/>
            <person name="Rubenfield M.J."/>
            <person name="Ruiz A."/>
            <person name="Russo S."/>
            <person name="Salzberg S.L."/>
            <person name="Sanchez-Gracia A."/>
            <person name="Saranga D.J."/>
            <person name="Sato H."/>
            <person name="Schaeffer S.W."/>
            <person name="Schatz M.C."/>
            <person name="Schlenke T."/>
            <person name="Schwartz R."/>
            <person name="Segarra C."/>
            <person name="Singh R.S."/>
            <person name="Sirot L."/>
            <person name="Sirota M."/>
            <person name="Sisneros N.B."/>
            <person name="Smith C.D."/>
            <person name="Smith T.F."/>
            <person name="Spieth J."/>
            <person name="Stage D.E."/>
            <person name="Stark A."/>
            <person name="Stephan W."/>
            <person name="Strausberg R.L."/>
            <person name="Strempel S."/>
            <person name="Sturgill D."/>
            <person name="Sutton G."/>
            <person name="Sutton G.G."/>
            <person name="Tao W."/>
            <person name="Teichmann S."/>
            <person name="Tobari Y.N."/>
            <person name="Tomimura Y."/>
            <person name="Tsolas J.M."/>
            <person name="Valente V.L."/>
            <person name="Venter E."/>
            <person name="Venter J.C."/>
            <person name="Vicario S."/>
            <person name="Vieira F.G."/>
            <person name="Vilella A.J."/>
            <person name="Villasante A."/>
            <person name="Walenz B."/>
            <person name="Wang J."/>
            <person name="Wasserman M."/>
            <person name="Watts T."/>
            <person name="Wilson D."/>
            <person name="Wilson R.K."/>
            <person name="Wing R.A."/>
            <person name="Wolfner M.F."/>
            <person name="Wong A."/>
            <person name="Wong G.K."/>
            <person name="Wu C.I."/>
            <person name="Wu G."/>
            <person name="Yamamoto D."/>
            <person name="Yang H.P."/>
            <person name="Yang S.P."/>
            <person name="Yorke J.A."/>
            <person name="Yoshida K."/>
            <person name="Zdobnov E."/>
            <person name="Zhang P."/>
            <person name="Zhang Y."/>
            <person name="Zimin A.V."/>
            <person name="Baldwin J."/>
            <person name="Abdouelleil A."/>
            <person name="Abdulkadir J."/>
            <person name="Abebe A."/>
            <person name="Abera B."/>
            <person name="Abreu J."/>
            <person name="Acer S.C."/>
            <person name="Aftuck L."/>
            <person name="Alexander A."/>
            <person name="An P."/>
            <person name="Anderson E."/>
            <person name="Anderson S."/>
            <person name="Arachi H."/>
            <person name="Azer M."/>
            <person name="Bachantsang P."/>
            <person name="Barry A."/>
            <person name="Bayul T."/>
            <person name="Berlin A."/>
            <person name="Bessette D."/>
            <person name="Bloom T."/>
            <person name="Blye J."/>
            <person name="Boguslavskiy L."/>
            <person name="Bonnet C."/>
            <person name="Boukhgalter B."/>
            <person name="Bourzgui I."/>
            <person name="Brown A."/>
            <person name="Cahill P."/>
            <person name="Channer S."/>
            <person name="Cheshatsang Y."/>
            <person name="Chuda L."/>
            <person name="Citroen M."/>
            <person name="Collymore A."/>
            <person name="Cooke P."/>
            <person name="Costello M."/>
            <person name="D'Aco K."/>
            <person name="Daza R."/>
            <person name="De Haan G."/>
            <person name="DeGray S."/>
            <person name="DeMaso C."/>
            <person name="Dhargay N."/>
            <person name="Dooley K."/>
            <person name="Dooley E."/>
            <person name="Doricent M."/>
            <person name="Dorje P."/>
            <person name="Dorjee K."/>
            <person name="Dupes A."/>
            <person name="Elong R."/>
            <person name="Falk J."/>
            <person name="Farina A."/>
            <person name="Faro S."/>
            <person name="Ferguson D."/>
            <person name="Fisher S."/>
            <person name="Foley C.D."/>
            <person name="Franke A."/>
            <person name="Friedrich D."/>
            <person name="Gadbois L."/>
            <person name="Gearin G."/>
            <person name="Gearin C.R."/>
            <person name="Giannoukos G."/>
            <person name="Goode T."/>
            <person name="Graham J."/>
            <person name="Grandbois E."/>
            <person name="Grewal S."/>
            <person name="Gyaltsen K."/>
            <person name="Hafez N."/>
            <person name="Hagos B."/>
            <person name="Hall J."/>
            <person name="Henson C."/>
            <person name="Hollinger A."/>
            <person name="Honan T."/>
            <person name="Huard M.D."/>
            <person name="Hughes L."/>
            <person name="Hurhula B."/>
            <person name="Husby M.E."/>
            <person name="Kamat A."/>
            <person name="Kanga B."/>
            <person name="Kashin S."/>
            <person name="Khazanovich D."/>
            <person name="Kisner P."/>
            <person name="Lance K."/>
            <person name="Lara M."/>
            <person name="Lee W."/>
            <person name="Lennon N."/>
            <person name="Letendre F."/>
            <person name="LeVine R."/>
            <person name="Lipovsky A."/>
            <person name="Liu X."/>
            <person name="Liu J."/>
            <person name="Liu S."/>
            <person name="Lokyitsang T."/>
            <person name="Lokyitsang Y."/>
            <person name="Lubonja R."/>
            <person name="Lui A."/>
            <person name="MacDonald P."/>
            <person name="Magnisalis V."/>
            <person name="Maru K."/>
            <person name="Matthews C."/>
            <person name="McCusker W."/>
            <person name="McDonough S."/>
            <person name="Mehta T."/>
            <person name="Meldrim J."/>
            <person name="Meneus L."/>
            <person name="Mihai O."/>
            <person name="Mihalev A."/>
            <person name="Mihova T."/>
            <person name="Mittelman R."/>
            <person name="Mlenga V."/>
            <person name="Montmayeur A."/>
            <person name="Mulrain L."/>
            <person name="Navidi A."/>
            <person name="Naylor J."/>
            <person name="Negash T."/>
            <person name="Nguyen T."/>
            <person name="Nguyen N."/>
            <person name="Nicol R."/>
            <person name="Norbu C."/>
            <person name="Norbu N."/>
            <person name="Novod N."/>
            <person name="O'Neill B."/>
            <person name="Osman S."/>
            <person name="Markiewicz E."/>
            <person name="Oyono O.L."/>
            <person name="Patti C."/>
            <person name="Phunkhang P."/>
            <person name="Pierre F."/>
            <person name="Priest M."/>
            <person name="Raghuraman S."/>
            <person name="Rege F."/>
            <person name="Reyes R."/>
            <person name="Rise C."/>
            <person name="Rogov P."/>
            <person name="Ross K."/>
            <person name="Ryan E."/>
            <person name="Settipalli S."/>
            <person name="Shea T."/>
            <person name="Sherpa N."/>
            <person name="Shi L."/>
            <person name="Shih D."/>
            <person name="Sparrow T."/>
            <person name="Spaulding J."/>
            <person name="Stalker J."/>
            <person name="Stange-Thomann N."/>
            <person name="Stavropoulos S."/>
            <person name="Stone C."/>
            <person name="Strader C."/>
            <person name="Tesfaye S."/>
            <person name="Thomson T."/>
            <person name="Thoulutsang Y."/>
            <person name="Thoulutsang D."/>
            <person name="Topham K."/>
            <person name="Topping I."/>
            <person name="Tsamla T."/>
            <person name="Vassiliev H."/>
            <person name="Vo A."/>
            <person name="Wangchuk T."/>
            <person name="Wangdi T."/>
            <person name="Weiand M."/>
            <person name="Wilkinson J."/>
            <person name="Wilson A."/>
            <person name="Yadav S."/>
            <person name="Young G."/>
            <person name="Yu Q."/>
            <person name="Zembek L."/>
            <person name="Zhong D."/>
            <person name="Zimmer A."/>
            <person name="Zwirko Z."/>
            <person name="Jaffe D.B."/>
            <person name="Alvarez P."/>
            <person name="Brockman W."/>
            <person name="Butler J."/>
            <person name="Chin C."/>
            <person name="Gnerre S."/>
            <person name="Grabherr M."/>
            <person name="Kleber M."/>
            <person name="Mauceli E."/>
            <person name="MacCallum I."/>
        </authorList>
    </citation>
    <scope>NUCLEOTIDE SEQUENCE [LARGE SCALE GENOMIC DNA]</scope>
    <source>
        <strain evidence="2">Rob3c / Tucson 14021-0248.25</strain>
    </source>
</reference>
<evidence type="ECO:0000313" key="1">
    <source>
        <dbReference type="EMBL" id="EDW40977.1"/>
    </source>
</evidence>
<accession>B4HLU5</accession>
<name>B4HLU5_DROSE</name>
<dbReference type="AlphaFoldDB" id="B4HLU5"/>
<sequence length="68" mass="7305">MNNLRQQSPPESSSDIVKCHEIPATSNRQPATSNLQLATGDAWLDKPNGNINNISNINNCNGSNKSLA</sequence>
<proteinExistence type="predicted"/>
<gene>
    <name evidence="1" type="primary">Dsec\GM25207</name>
    <name evidence="1" type="ORF">Dsec_GM25207</name>
</gene>
<organism evidence="2">
    <name type="scientific">Drosophila sechellia</name>
    <name type="common">Fruit fly</name>
    <dbReference type="NCBI Taxonomy" id="7238"/>
    <lineage>
        <taxon>Eukaryota</taxon>
        <taxon>Metazoa</taxon>
        <taxon>Ecdysozoa</taxon>
        <taxon>Arthropoda</taxon>
        <taxon>Hexapoda</taxon>
        <taxon>Insecta</taxon>
        <taxon>Pterygota</taxon>
        <taxon>Neoptera</taxon>
        <taxon>Endopterygota</taxon>
        <taxon>Diptera</taxon>
        <taxon>Brachycera</taxon>
        <taxon>Muscomorpha</taxon>
        <taxon>Ephydroidea</taxon>
        <taxon>Drosophilidae</taxon>
        <taxon>Drosophila</taxon>
        <taxon>Sophophora</taxon>
    </lineage>
</organism>
<dbReference type="HOGENOM" id="CLU_2796686_0_0_1"/>
<dbReference type="EMBL" id="CH480815">
    <property type="protein sequence ID" value="EDW40977.1"/>
    <property type="molecule type" value="Genomic_DNA"/>
</dbReference>
<keyword evidence="2" id="KW-1185">Reference proteome</keyword>
<dbReference type="Proteomes" id="UP000001292">
    <property type="component" value="Unassembled WGS sequence"/>
</dbReference>
<evidence type="ECO:0000313" key="2">
    <source>
        <dbReference type="Proteomes" id="UP000001292"/>
    </source>
</evidence>
<protein>
    <submittedName>
        <fullName evidence="1">GM25207</fullName>
    </submittedName>
</protein>